<protein>
    <submittedName>
        <fullName evidence="2">Uncharacterized protein</fullName>
    </submittedName>
</protein>
<name>A0A930I034_9BACT</name>
<comment type="caution">
    <text evidence="2">The sequence shown here is derived from an EMBL/GenBank/DDBJ whole genome shotgun (WGS) entry which is preliminary data.</text>
</comment>
<keyword evidence="1" id="KW-0812">Transmembrane</keyword>
<dbReference type="EMBL" id="JABZSQ010000154">
    <property type="protein sequence ID" value="MBF1415508.1"/>
    <property type="molecule type" value="Genomic_DNA"/>
</dbReference>
<evidence type="ECO:0000313" key="3">
    <source>
        <dbReference type="Proteomes" id="UP000757461"/>
    </source>
</evidence>
<gene>
    <name evidence="2" type="ORF">HXN33_08015</name>
</gene>
<feature type="transmembrane region" description="Helical" evidence="1">
    <location>
        <begin position="241"/>
        <end position="260"/>
    </location>
</feature>
<dbReference type="GO" id="GO:0003924">
    <property type="term" value="F:GTPase activity"/>
    <property type="evidence" value="ECO:0007669"/>
    <property type="project" value="InterPro"/>
</dbReference>
<proteinExistence type="predicted"/>
<organism evidence="2 3">
    <name type="scientific">Prevotella histicola</name>
    <dbReference type="NCBI Taxonomy" id="470565"/>
    <lineage>
        <taxon>Bacteria</taxon>
        <taxon>Pseudomonadati</taxon>
        <taxon>Bacteroidota</taxon>
        <taxon>Bacteroidia</taxon>
        <taxon>Bacteroidales</taxon>
        <taxon>Prevotellaceae</taxon>
        <taxon>Prevotella</taxon>
    </lineage>
</organism>
<evidence type="ECO:0000313" key="2">
    <source>
        <dbReference type="EMBL" id="MBF1415508.1"/>
    </source>
</evidence>
<dbReference type="SUPFAM" id="SSF48340">
    <property type="entry name" value="Interferon-induced guanylate-binding protein 1 (GBP1), C-terminal domain"/>
    <property type="match status" value="1"/>
</dbReference>
<accession>A0A930I034</accession>
<evidence type="ECO:0000256" key="1">
    <source>
        <dbReference type="SAM" id="Phobius"/>
    </source>
</evidence>
<dbReference type="GO" id="GO:0005525">
    <property type="term" value="F:GTP binding"/>
    <property type="evidence" value="ECO:0007669"/>
    <property type="project" value="InterPro"/>
</dbReference>
<dbReference type="AlphaFoldDB" id="A0A930I034"/>
<dbReference type="InterPro" id="IPR036543">
    <property type="entry name" value="Guanylate-bd_C_sf"/>
</dbReference>
<dbReference type="Proteomes" id="UP000757461">
    <property type="component" value="Unassembled WGS sequence"/>
</dbReference>
<keyword evidence="1" id="KW-1133">Transmembrane helix</keyword>
<reference evidence="2" key="1">
    <citation type="submission" date="2020-04" db="EMBL/GenBank/DDBJ databases">
        <title>Deep metagenomics examines the oral microbiome during advanced dental caries in children, revealing novel taxa and co-occurrences with host molecules.</title>
        <authorList>
            <person name="Baker J.L."/>
            <person name="Morton J.T."/>
            <person name="Dinis M."/>
            <person name="Alvarez R."/>
            <person name="Tran N.C."/>
            <person name="Knight R."/>
            <person name="Edlund A."/>
        </authorList>
    </citation>
    <scope>NUCLEOTIDE SEQUENCE</scope>
    <source>
        <strain evidence="2">JCVI_25_bin.9</strain>
    </source>
</reference>
<keyword evidence="1" id="KW-0472">Membrane</keyword>
<sequence length="263" mass="29640">MAYDINVALERLEKNLQDISSAKQQVEDTVNASSQLQNVVNNYVASINDVLQETLRLKEEIGKMGNQKVTEIKEAVTAIEANCNTIITEFKKDTSDILADFVSQNNKLAKSSEVLNTFKKKIEQSIDMSSDLITKLEHTIEITAALKTKQDKISTDVLSIHNSLKESSESISKQCDHLSQRVDASRTMLADAMSKEFRGLFSQTEDIKRNISKNEVAIEKLGKHIADQYASNRKSILINRWLILIAILAPFALKVIRFIIHKF</sequence>